<dbReference type="EMBL" id="JACEIK010002232">
    <property type="protein sequence ID" value="MCD9559848.1"/>
    <property type="molecule type" value="Genomic_DNA"/>
</dbReference>
<keyword evidence="2" id="KW-1185">Reference proteome</keyword>
<proteinExistence type="predicted"/>
<organism evidence="1 2">
    <name type="scientific">Datura stramonium</name>
    <name type="common">Jimsonweed</name>
    <name type="synonym">Common thornapple</name>
    <dbReference type="NCBI Taxonomy" id="4076"/>
    <lineage>
        <taxon>Eukaryota</taxon>
        <taxon>Viridiplantae</taxon>
        <taxon>Streptophyta</taxon>
        <taxon>Embryophyta</taxon>
        <taxon>Tracheophyta</taxon>
        <taxon>Spermatophyta</taxon>
        <taxon>Magnoliopsida</taxon>
        <taxon>eudicotyledons</taxon>
        <taxon>Gunneridae</taxon>
        <taxon>Pentapetalae</taxon>
        <taxon>asterids</taxon>
        <taxon>lamiids</taxon>
        <taxon>Solanales</taxon>
        <taxon>Solanaceae</taxon>
        <taxon>Solanoideae</taxon>
        <taxon>Datureae</taxon>
        <taxon>Datura</taxon>
    </lineage>
</organism>
<reference evidence="1 2" key="1">
    <citation type="journal article" date="2021" name="BMC Genomics">
        <title>Datura genome reveals duplications of psychoactive alkaloid biosynthetic genes and high mutation rate following tissue culture.</title>
        <authorList>
            <person name="Rajewski A."/>
            <person name="Carter-House D."/>
            <person name="Stajich J."/>
            <person name="Litt A."/>
        </authorList>
    </citation>
    <scope>NUCLEOTIDE SEQUENCE [LARGE SCALE GENOMIC DNA]</scope>
    <source>
        <strain evidence="1">AR-01</strain>
    </source>
</reference>
<protein>
    <submittedName>
        <fullName evidence="1">Uncharacterized protein</fullName>
    </submittedName>
</protein>
<evidence type="ECO:0000313" key="1">
    <source>
        <dbReference type="EMBL" id="MCD9559848.1"/>
    </source>
</evidence>
<dbReference type="Proteomes" id="UP000823775">
    <property type="component" value="Unassembled WGS sequence"/>
</dbReference>
<evidence type="ECO:0000313" key="2">
    <source>
        <dbReference type="Proteomes" id="UP000823775"/>
    </source>
</evidence>
<feature type="non-terminal residue" evidence="1">
    <location>
        <position position="1"/>
    </location>
</feature>
<name>A0ABS8UNV9_DATST</name>
<comment type="caution">
    <text evidence="1">The sequence shown here is derived from an EMBL/GenBank/DDBJ whole genome shotgun (WGS) entry which is preliminary data.</text>
</comment>
<sequence>LLFLVEVEINCWPLDKLGAPLLASRGMRTHHALGRTTLAARRTPSRAALAAHHATVACVVLSV</sequence>
<accession>A0ABS8UNV9</accession>
<gene>
    <name evidence="1" type="ORF">HAX54_018172</name>
</gene>